<proteinExistence type="inferred from homology"/>
<name>A0AAD5QIR6_PARTN</name>
<dbReference type="GO" id="GO:0008593">
    <property type="term" value="P:regulation of Notch signaling pathway"/>
    <property type="evidence" value="ECO:0007669"/>
    <property type="project" value="TreeGrafter"/>
</dbReference>
<dbReference type="PROSITE" id="PS50231">
    <property type="entry name" value="RICIN_B_LECTIN"/>
    <property type="match status" value="1"/>
</dbReference>
<keyword evidence="11 14" id="KW-1015">Disulfide bond</keyword>
<keyword evidence="13 14" id="KW-0464">Manganese</keyword>
<reference evidence="17" key="1">
    <citation type="submission" date="2021-06" db="EMBL/GenBank/DDBJ databases">
        <title>Parelaphostrongylus tenuis whole genome reference sequence.</title>
        <authorList>
            <person name="Garwood T.J."/>
            <person name="Larsen P.A."/>
            <person name="Fountain-Jones N.M."/>
            <person name="Garbe J.R."/>
            <person name="Macchietto M.G."/>
            <person name="Kania S.A."/>
            <person name="Gerhold R.W."/>
            <person name="Richards J.E."/>
            <person name="Wolf T.M."/>
        </authorList>
    </citation>
    <scope>NUCLEOTIDE SEQUENCE</scope>
    <source>
        <strain evidence="17">MNPRO001-30</strain>
        <tissue evidence="17">Meninges</tissue>
    </source>
</reference>
<evidence type="ECO:0000259" key="16">
    <source>
        <dbReference type="SMART" id="SM00458"/>
    </source>
</evidence>
<keyword evidence="5" id="KW-0812">Transmembrane</keyword>
<comment type="similarity">
    <text evidence="4 14">Belongs to the glycosyltransferase 2 family. GalNAc-T subfamily.</text>
</comment>
<evidence type="ECO:0000256" key="5">
    <source>
        <dbReference type="ARBA" id="ARBA00022692"/>
    </source>
</evidence>
<evidence type="ECO:0000256" key="11">
    <source>
        <dbReference type="ARBA" id="ARBA00023157"/>
    </source>
</evidence>
<comment type="cofactor">
    <cofactor evidence="1 14">
        <name>Mn(2+)</name>
        <dbReference type="ChEBI" id="CHEBI:29035"/>
    </cofactor>
</comment>
<accession>A0AAD5QIR6</accession>
<dbReference type="Pfam" id="PF00535">
    <property type="entry name" value="Glycos_transf_2"/>
    <property type="match status" value="1"/>
</dbReference>
<keyword evidence="14" id="KW-0328">Glycosyltransferase</keyword>
<dbReference type="EC" id="2.4.1.-" evidence="14"/>
<evidence type="ECO:0000256" key="9">
    <source>
        <dbReference type="ARBA" id="ARBA00023034"/>
    </source>
</evidence>
<dbReference type="EMBL" id="JAHQIW010000487">
    <property type="protein sequence ID" value="KAJ1348371.1"/>
    <property type="molecule type" value="Genomic_DNA"/>
</dbReference>
<dbReference type="Proteomes" id="UP001196413">
    <property type="component" value="Unassembled WGS sequence"/>
</dbReference>
<dbReference type="PANTHER" id="PTHR11675:SF63">
    <property type="entry name" value="POLYPEPTIDE N-ACETYLGALACTOSAMINYLTRANSFERASE"/>
    <property type="match status" value="1"/>
</dbReference>
<keyword evidence="7" id="KW-0735">Signal-anchor</keyword>
<dbReference type="CDD" id="cd02510">
    <property type="entry name" value="pp-GalNAc-T"/>
    <property type="match status" value="1"/>
</dbReference>
<dbReference type="PANTHER" id="PTHR11675">
    <property type="entry name" value="N-ACETYLGALACTOSAMINYLTRANSFERASE"/>
    <property type="match status" value="1"/>
</dbReference>
<dbReference type="InterPro" id="IPR001173">
    <property type="entry name" value="Glyco_trans_2-like"/>
</dbReference>
<evidence type="ECO:0000256" key="2">
    <source>
        <dbReference type="ARBA" id="ARBA00004323"/>
    </source>
</evidence>
<comment type="caution">
    <text evidence="17">The sequence shown here is derived from an EMBL/GenBank/DDBJ whole genome shotgun (WGS) entry which is preliminary data.</text>
</comment>
<evidence type="ECO:0000313" key="18">
    <source>
        <dbReference type="Proteomes" id="UP001196413"/>
    </source>
</evidence>
<dbReference type="AlphaFoldDB" id="A0AAD5QIR6"/>
<dbReference type="GO" id="GO:0030246">
    <property type="term" value="F:carbohydrate binding"/>
    <property type="evidence" value="ECO:0007669"/>
    <property type="project" value="UniProtKB-KW"/>
</dbReference>
<dbReference type="InterPro" id="IPR035992">
    <property type="entry name" value="Ricin_B-like_lectins"/>
</dbReference>
<evidence type="ECO:0000256" key="14">
    <source>
        <dbReference type="RuleBase" id="RU361242"/>
    </source>
</evidence>
<evidence type="ECO:0000256" key="12">
    <source>
        <dbReference type="ARBA" id="ARBA00023180"/>
    </source>
</evidence>
<evidence type="ECO:0000256" key="15">
    <source>
        <dbReference type="SAM" id="MobiDB-lite"/>
    </source>
</evidence>
<dbReference type="Gene3D" id="2.80.10.50">
    <property type="match status" value="1"/>
</dbReference>
<gene>
    <name evidence="17" type="primary">GLY11</name>
    <name evidence="17" type="ORF">KIN20_003660</name>
</gene>
<comment type="subcellular location">
    <subcellularLocation>
        <location evidence="2 14">Golgi apparatus membrane</location>
        <topology evidence="2 14">Single-pass type II membrane protein</topology>
    </subcellularLocation>
</comment>
<keyword evidence="12" id="KW-0325">Glycoprotein</keyword>
<dbReference type="SMART" id="SM00458">
    <property type="entry name" value="RICIN"/>
    <property type="match status" value="1"/>
</dbReference>
<evidence type="ECO:0000256" key="1">
    <source>
        <dbReference type="ARBA" id="ARBA00001936"/>
    </source>
</evidence>
<dbReference type="FunFam" id="3.90.550.10:FF:000053">
    <property type="entry name" value="Polypeptide N-acetylgalactosaminyltransferase"/>
    <property type="match status" value="1"/>
</dbReference>
<feature type="domain" description="Ricin B lectin" evidence="16">
    <location>
        <begin position="427"/>
        <end position="550"/>
    </location>
</feature>
<feature type="region of interest" description="Disordered" evidence="15">
    <location>
        <begin position="1"/>
        <end position="33"/>
    </location>
</feature>
<comment type="pathway">
    <text evidence="3 14">Protein modification; protein glycosylation.</text>
</comment>
<protein>
    <recommendedName>
        <fullName evidence="14">Polypeptide N-acetylgalactosaminyltransferase</fullName>
        <ecNumber evidence="14">2.4.1.-</ecNumber>
    </recommendedName>
    <alternativeName>
        <fullName evidence="14">Protein-UDP acetylgalactosaminyltransferase</fullName>
    </alternativeName>
</protein>
<keyword evidence="8" id="KW-1133">Transmembrane helix</keyword>
<dbReference type="SUPFAM" id="SSF50370">
    <property type="entry name" value="Ricin B-like lectins"/>
    <property type="match status" value="1"/>
</dbReference>
<keyword evidence="6 14" id="KW-0430">Lectin</keyword>
<dbReference type="GO" id="GO:0000139">
    <property type="term" value="C:Golgi membrane"/>
    <property type="evidence" value="ECO:0007669"/>
    <property type="project" value="UniProtKB-SubCell"/>
</dbReference>
<keyword evidence="14" id="KW-0808">Transferase</keyword>
<dbReference type="InterPro" id="IPR000772">
    <property type="entry name" value="Ricin_B_lectin"/>
</dbReference>
<dbReference type="Gene3D" id="3.90.550.10">
    <property type="entry name" value="Spore Coat Polysaccharide Biosynthesis Protein SpsA, Chain A"/>
    <property type="match status" value="1"/>
</dbReference>
<keyword evidence="18" id="KW-1185">Reference proteome</keyword>
<dbReference type="GO" id="GO:0006493">
    <property type="term" value="P:protein O-linked glycosylation"/>
    <property type="evidence" value="ECO:0007669"/>
    <property type="project" value="TreeGrafter"/>
</dbReference>
<evidence type="ECO:0000256" key="4">
    <source>
        <dbReference type="ARBA" id="ARBA00005680"/>
    </source>
</evidence>
<evidence type="ECO:0000256" key="7">
    <source>
        <dbReference type="ARBA" id="ARBA00022968"/>
    </source>
</evidence>
<dbReference type="SUPFAM" id="SSF53448">
    <property type="entry name" value="Nucleotide-diphospho-sugar transferases"/>
    <property type="match status" value="1"/>
</dbReference>
<dbReference type="GO" id="GO:0005112">
    <property type="term" value="F:Notch binding"/>
    <property type="evidence" value="ECO:0007669"/>
    <property type="project" value="TreeGrafter"/>
</dbReference>
<evidence type="ECO:0000313" key="17">
    <source>
        <dbReference type="EMBL" id="KAJ1348371.1"/>
    </source>
</evidence>
<keyword evidence="9 14" id="KW-0333">Golgi apparatus</keyword>
<dbReference type="GO" id="GO:0004653">
    <property type="term" value="F:polypeptide N-acetylgalactosaminyltransferase activity"/>
    <property type="evidence" value="ECO:0007669"/>
    <property type="project" value="TreeGrafter"/>
</dbReference>
<sequence length="555" mass="64090">MKEDDPRKSDDGEKEHNEEVEEEDEQLEQDGNVMPAVIVPIDEREPIVDVDKLAMLNSPEEEEQKKILFEKYQFNGLLSDRIGHRRKIPDTRNAQCPHSFITALPKASIIVCYFNESPSVLIRMINSIIDRTPLELIQEILLVDDGSEWPEASLKAADYQRAHLQWNMVKFLQTPSNLGLIRAKVFGARKARGEVLVFLDSHCEVNQDWLQPLLERIKEKPSRVVCPIIDVIDLDTLKYVESPVCKGGLNWGLTFKWDYPPYTYFLDPLNYIRPLKSATMAGGLFAIDRSYFFKIGAYDEGMDVWGAENVEISFRIWLCGGELEIIPCSRVGHIFRKKRPYGLDSDSISKNSLRAARVWLDEYLPEFFKSRPYLEMNVDYGDISDRLKLKENLHCKPFRWYLENVYPELLPNNIPQNSDIIEKPLIYGKKYQIRLANTSFCLTAEESSMGRISVGSRVEMRICHMKRNQQWRWSDNNEFRPMGSSRLCLDSLKGVTLLKCHNQGAHQDWKITKEGRFYNRSVAKCIKALPELMSLAVLEFCSLASSFVVEEVLVV</sequence>
<feature type="compositionally biased region" description="Basic and acidic residues" evidence="15">
    <location>
        <begin position="1"/>
        <end position="17"/>
    </location>
</feature>
<dbReference type="InterPro" id="IPR045885">
    <property type="entry name" value="GalNAc-T"/>
</dbReference>
<evidence type="ECO:0000256" key="13">
    <source>
        <dbReference type="ARBA" id="ARBA00023211"/>
    </source>
</evidence>
<keyword evidence="10" id="KW-0472">Membrane</keyword>
<dbReference type="InterPro" id="IPR029044">
    <property type="entry name" value="Nucleotide-diphossugar_trans"/>
</dbReference>
<organism evidence="17 18">
    <name type="scientific">Parelaphostrongylus tenuis</name>
    <name type="common">Meningeal worm</name>
    <dbReference type="NCBI Taxonomy" id="148309"/>
    <lineage>
        <taxon>Eukaryota</taxon>
        <taxon>Metazoa</taxon>
        <taxon>Ecdysozoa</taxon>
        <taxon>Nematoda</taxon>
        <taxon>Chromadorea</taxon>
        <taxon>Rhabditida</taxon>
        <taxon>Rhabditina</taxon>
        <taxon>Rhabditomorpha</taxon>
        <taxon>Strongyloidea</taxon>
        <taxon>Metastrongylidae</taxon>
        <taxon>Parelaphostrongylus</taxon>
    </lineage>
</organism>
<dbReference type="Pfam" id="PF00652">
    <property type="entry name" value="Ricin_B_lectin"/>
    <property type="match status" value="1"/>
</dbReference>
<evidence type="ECO:0000256" key="10">
    <source>
        <dbReference type="ARBA" id="ARBA00023136"/>
    </source>
</evidence>
<evidence type="ECO:0000256" key="8">
    <source>
        <dbReference type="ARBA" id="ARBA00022989"/>
    </source>
</evidence>
<evidence type="ECO:0000256" key="6">
    <source>
        <dbReference type="ARBA" id="ARBA00022734"/>
    </source>
</evidence>
<feature type="compositionally biased region" description="Acidic residues" evidence="15">
    <location>
        <begin position="18"/>
        <end position="28"/>
    </location>
</feature>
<evidence type="ECO:0000256" key="3">
    <source>
        <dbReference type="ARBA" id="ARBA00004922"/>
    </source>
</evidence>